<dbReference type="AlphaFoldDB" id="A0A0A8ZKZ6"/>
<sequence>MQIVAVAVARVDSFEPVLERELLRLIVLGESLADLGDPLAGPGPPRRRGLLLLDVEEGDGLDVERRRVVGLPPELLGDDGAVGEAAPGAVALVGLLQLDGRLVELHQGPRREVLQDGPLRRGHRRGVALPPGGALLLLQGERPRPSAVDAAAPGGVGGDVRLVRGGRLPVLEAERALEAAAARHLVAGLGRWAGAAGLAGHPR</sequence>
<evidence type="ECO:0000313" key="1">
    <source>
        <dbReference type="EMBL" id="JAD38368.1"/>
    </source>
</evidence>
<protein>
    <submittedName>
        <fullName evidence="1">EDA39</fullName>
    </submittedName>
</protein>
<dbReference type="EMBL" id="GBRH01259527">
    <property type="protein sequence ID" value="JAD38368.1"/>
    <property type="molecule type" value="Transcribed_RNA"/>
</dbReference>
<proteinExistence type="predicted"/>
<organism evidence="1">
    <name type="scientific">Arundo donax</name>
    <name type="common">Giant reed</name>
    <name type="synonym">Donax arundinaceus</name>
    <dbReference type="NCBI Taxonomy" id="35708"/>
    <lineage>
        <taxon>Eukaryota</taxon>
        <taxon>Viridiplantae</taxon>
        <taxon>Streptophyta</taxon>
        <taxon>Embryophyta</taxon>
        <taxon>Tracheophyta</taxon>
        <taxon>Spermatophyta</taxon>
        <taxon>Magnoliopsida</taxon>
        <taxon>Liliopsida</taxon>
        <taxon>Poales</taxon>
        <taxon>Poaceae</taxon>
        <taxon>PACMAD clade</taxon>
        <taxon>Arundinoideae</taxon>
        <taxon>Arundineae</taxon>
        <taxon>Arundo</taxon>
    </lineage>
</organism>
<reference evidence="1" key="1">
    <citation type="submission" date="2014-09" db="EMBL/GenBank/DDBJ databases">
        <authorList>
            <person name="Magalhaes I.L.F."/>
            <person name="Oliveira U."/>
            <person name="Santos F.R."/>
            <person name="Vidigal T.H.D.A."/>
            <person name="Brescovit A.D."/>
            <person name="Santos A.J."/>
        </authorList>
    </citation>
    <scope>NUCLEOTIDE SEQUENCE</scope>
    <source>
        <tissue evidence="1">Shoot tissue taken approximately 20 cm above the soil surface</tissue>
    </source>
</reference>
<accession>A0A0A8ZKZ6</accession>
<reference evidence="1" key="2">
    <citation type="journal article" date="2015" name="Data Brief">
        <title>Shoot transcriptome of the giant reed, Arundo donax.</title>
        <authorList>
            <person name="Barrero R.A."/>
            <person name="Guerrero F.D."/>
            <person name="Moolhuijzen P."/>
            <person name="Goolsby J.A."/>
            <person name="Tidwell J."/>
            <person name="Bellgard S.E."/>
            <person name="Bellgard M.I."/>
        </authorList>
    </citation>
    <scope>NUCLEOTIDE SEQUENCE</scope>
    <source>
        <tissue evidence="1">Shoot tissue taken approximately 20 cm above the soil surface</tissue>
    </source>
</reference>
<name>A0A0A8ZKZ6_ARUDO</name>